<protein>
    <submittedName>
        <fullName evidence="6">S1-like domain-containing RNA-binding protein</fullName>
    </submittedName>
</protein>
<gene>
    <name evidence="6" type="ORF">P5G51_017670</name>
</gene>
<feature type="domain" description="Conserved virulence factor B third S1" evidence="5">
    <location>
        <begin position="149"/>
        <end position="215"/>
    </location>
</feature>
<dbReference type="InterPro" id="IPR014464">
    <property type="entry name" value="CvfB_fam"/>
</dbReference>
<comment type="caution">
    <text evidence="6">The sequence shown here is derived from an EMBL/GenBank/DDBJ whole genome shotgun (WGS) entry which is preliminary data.</text>
</comment>
<dbReference type="InterPro" id="IPR048588">
    <property type="entry name" value="CvfB_S1_2nd"/>
</dbReference>
<evidence type="ECO:0000256" key="1">
    <source>
        <dbReference type="PIRNR" id="PIRNR012524"/>
    </source>
</evidence>
<dbReference type="Pfam" id="PF21191">
    <property type="entry name" value="CvfB_1st"/>
    <property type="match status" value="1"/>
</dbReference>
<sequence length="287" mass="32284">MQTLPIGTIQTMQVAREVEHGYVLEHNNQEALLHHRETTENIAVGQEIRVFLYLDKRGNVAASMKLPSITLDSYGWASVVSVQTNLGVFADIGTTKEILISKDDLPLYEHVWPQEGDKLFVTLGKDRRGRLLAIPATEGIINYYREAVPDDLLNKEVTGIVYRTSKEGSAIFTDEAYRGFIHHTERKKEPRLGQQVTGRVIAVKDDGTMNITLLPLKQESIPDDAAVILDYLKQQDGVMPFSDKSDPDDIRTVFDMSKSAFKRALGSLMKTGKIEQQDGQTYLKDKF</sequence>
<organism evidence="6 7">
    <name type="scientific">Tigheibacillus jepli</name>
    <dbReference type="NCBI Taxonomy" id="3035914"/>
    <lineage>
        <taxon>Bacteria</taxon>
        <taxon>Bacillati</taxon>
        <taxon>Bacillota</taxon>
        <taxon>Bacilli</taxon>
        <taxon>Bacillales</taxon>
        <taxon>Bacillaceae</taxon>
        <taxon>Tigheibacillus</taxon>
    </lineage>
</organism>
<dbReference type="InterPro" id="IPR039566">
    <property type="entry name" value="CvfB_S1_st"/>
</dbReference>
<evidence type="ECO:0000259" key="4">
    <source>
        <dbReference type="Pfam" id="PF21191"/>
    </source>
</evidence>
<evidence type="ECO:0000313" key="6">
    <source>
        <dbReference type="EMBL" id="MDY0406923.1"/>
    </source>
</evidence>
<dbReference type="InterPro" id="IPR012340">
    <property type="entry name" value="NA-bd_OB-fold"/>
</dbReference>
<feature type="domain" description="Conserved virulence factor B first S1" evidence="2">
    <location>
        <begin position="6"/>
        <end position="65"/>
    </location>
</feature>
<feature type="domain" description="Conserved virulence factor B-like winged helix" evidence="3">
    <location>
        <begin position="227"/>
        <end position="283"/>
    </location>
</feature>
<feature type="domain" description="Conserved virulence factor B second S1" evidence="4">
    <location>
        <begin position="74"/>
        <end position="133"/>
    </location>
</feature>
<evidence type="ECO:0000259" key="2">
    <source>
        <dbReference type="Pfam" id="PF13509"/>
    </source>
</evidence>
<dbReference type="InterPro" id="IPR048587">
    <property type="entry name" value="CvfB_S1_3rd"/>
</dbReference>
<evidence type="ECO:0000259" key="3">
    <source>
        <dbReference type="Pfam" id="PF17783"/>
    </source>
</evidence>
<dbReference type="Gene3D" id="1.10.10.10">
    <property type="entry name" value="Winged helix-like DNA-binding domain superfamily/Winged helix DNA-binding domain"/>
    <property type="match status" value="1"/>
</dbReference>
<dbReference type="Pfam" id="PF17783">
    <property type="entry name" value="WHD_CvfB"/>
    <property type="match status" value="1"/>
</dbReference>
<dbReference type="RefSeq" id="WP_306066037.1">
    <property type="nucleotide sequence ID" value="NZ_JAROCA020000003.1"/>
</dbReference>
<dbReference type="Pfam" id="PF13509">
    <property type="entry name" value="S1_2"/>
    <property type="match status" value="1"/>
</dbReference>
<dbReference type="InterPro" id="IPR036388">
    <property type="entry name" value="WH-like_DNA-bd_sf"/>
</dbReference>
<comment type="similarity">
    <text evidence="1">Belongs to the CvfB family.</text>
</comment>
<evidence type="ECO:0000313" key="7">
    <source>
        <dbReference type="Proteomes" id="UP001228376"/>
    </source>
</evidence>
<dbReference type="Gene3D" id="2.40.50.140">
    <property type="entry name" value="Nucleic acid-binding proteins"/>
    <property type="match status" value="2"/>
</dbReference>
<dbReference type="PIRSF" id="PIRSF012524">
    <property type="entry name" value="YitL_S1"/>
    <property type="match status" value="1"/>
</dbReference>
<evidence type="ECO:0000259" key="5">
    <source>
        <dbReference type="Pfam" id="PF21543"/>
    </source>
</evidence>
<dbReference type="PANTHER" id="PTHR37296:SF1">
    <property type="entry name" value="CONSERVED VIRULENCE FACTOR B"/>
    <property type="match status" value="1"/>
</dbReference>
<name>A0ABU5CKQ5_9BACI</name>
<dbReference type="Proteomes" id="UP001228376">
    <property type="component" value="Unassembled WGS sequence"/>
</dbReference>
<dbReference type="PANTHER" id="PTHR37296">
    <property type="entry name" value="CONSERVED VIRULENCE FACTOR B"/>
    <property type="match status" value="1"/>
</dbReference>
<reference evidence="6 7" key="1">
    <citation type="submission" date="2023-10" db="EMBL/GenBank/DDBJ databases">
        <title>179-bfca-hs.</title>
        <authorList>
            <person name="Miliotis G."/>
            <person name="Sengupta P."/>
            <person name="Hameed A."/>
            <person name="Chuvochina M."/>
            <person name="Mcdonagh F."/>
            <person name="Simpson A.C."/>
            <person name="Singh N.K."/>
            <person name="Rekha P.D."/>
            <person name="Raman K."/>
            <person name="Hugenholtz P."/>
            <person name="Venkateswaran K."/>
        </authorList>
    </citation>
    <scope>NUCLEOTIDE SEQUENCE [LARGE SCALE GENOMIC DNA]</scope>
    <source>
        <strain evidence="6 7">179-BFC-A-HS</strain>
    </source>
</reference>
<dbReference type="Pfam" id="PF21543">
    <property type="entry name" value="CvfB_2nd"/>
    <property type="match status" value="1"/>
</dbReference>
<dbReference type="InterPro" id="IPR040764">
    <property type="entry name" value="CvfB_WH"/>
</dbReference>
<dbReference type="EMBL" id="JAROCA020000003">
    <property type="protein sequence ID" value="MDY0406923.1"/>
    <property type="molecule type" value="Genomic_DNA"/>
</dbReference>
<keyword evidence="7" id="KW-1185">Reference proteome</keyword>
<proteinExistence type="inferred from homology"/>
<accession>A0ABU5CKQ5</accession>